<reference evidence="3" key="1">
    <citation type="journal article" date="2011" name="Proc. Natl. Acad. Sci. U.S.A.">
        <title>Obligate biotrophy features unraveled by the genomic analysis of rust fungi.</title>
        <authorList>
            <person name="Duplessis S."/>
            <person name="Cuomo C.A."/>
            <person name="Lin Y.-C."/>
            <person name="Aerts A."/>
            <person name="Tisserant E."/>
            <person name="Veneault-Fourrey C."/>
            <person name="Joly D.L."/>
            <person name="Hacquard S."/>
            <person name="Amselem J."/>
            <person name="Cantarel B.L."/>
            <person name="Chiu R."/>
            <person name="Coutinho P.M."/>
            <person name="Feau N."/>
            <person name="Field M."/>
            <person name="Frey P."/>
            <person name="Gelhaye E."/>
            <person name="Goldberg J."/>
            <person name="Grabherr M.G."/>
            <person name="Kodira C.D."/>
            <person name="Kohler A."/>
            <person name="Kuees U."/>
            <person name="Lindquist E.A."/>
            <person name="Lucas S.M."/>
            <person name="Mago R."/>
            <person name="Mauceli E."/>
            <person name="Morin E."/>
            <person name="Murat C."/>
            <person name="Pangilinan J.L."/>
            <person name="Park R."/>
            <person name="Pearson M."/>
            <person name="Quesneville H."/>
            <person name="Rouhier N."/>
            <person name="Sakthikumar S."/>
            <person name="Salamov A.A."/>
            <person name="Schmutz J."/>
            <person name="Selles B."/>
            <person name="Shapiro H."/>
            <person name="Tanguay P."/>
            <person name="Tuskan G.A."/>
            <person name="Henrissat B."/>
            <person name="Van de Peer Y."/>
            <person name="Rouze P."/>
            <person name="Ellis J.G."/>
            <person name="Dodds P.N."/>
            <person name="Schein J.E."/>
            <person name="Zhong S."/>
            <person name="Hamelin R.C."/>
            <person name="Grigoriev I.V."/>
            <person name="Szabo L.J."/>
            <person name="Martin F."/>
        </authorList>
    </citation>
    <scope>NUCLEOTIDE SEQUENCE [LARGE SCALE GENOMIC DNA]</scope>
    <source>
        <strain evidence="3">98AG31 / pathotype 3-4-7</strain>
    </source>
</reference>
<accession>F4SEB1</accession>
<evidence type="ECO:0000313" key="2">
    <source>
        <dbReference type="EMBL" id="EGF97015.1"/>
    </source>
</evidence>
<feature type="region of interest" description="Disordered" evidence="1">
    <location>
        <begin position="153"/>
        <end position="189"/>
    </location>
</feature>
<dbReference type="HOGENOM" id="CLU_049635_0_0_1"/>
<dbReference type="STRING" id="747676.F4SEB1"/>
<dbReference type="Gene3D" id="3.30.710.10">
    <property type="entry name" value="Potassium Channel Kv1.1, Chain A"/>
    <property type="match status" value="1"/>
</dbReference>
<dbReference type="RefSeq" id="XP_007419716.1">
    <property type="nucleotide sequence ID" value="XM_007419654.1"/>
</dbReference>
<name>F4SEB1_MELLP</name>
<proteinExistence type="predicted"/>
<dbReference type="EMBL" id="GL883394">
    <property type="protein sequence ID" value="EGF97015.1"/>
    <property type="molecule type" value="Genomic_DNA"/>
</dbReference>
<feature type="compositionally biased region" description="Basic and acidic residues" evidence="1">
    <location>
        <begin position="153"/>
        <end position="171"/>
    </location>
</feature>
<evidence type="ECO:0008006" key="4">
    <source>
        <dbReference type="Google" id="ProtNLM"/>
    </source>
</evidence>
<dbReference type="InterPro" id="IPR011333">
    <property type="entry name" value="SKP1/BTB/POZ_sf"/>
</dbReference>
<sequence>MNRPKTMKPQVETRTVTTDGTFEGFAEFLRSDNPADLVETELNYEHTLTDPRCDPEENEYETDGPHEFRLKKRKTTTVMETSPMGQPSSVGGEEQVVEDLVIHLSDSVREMFAGWTMSWKFAIDGYNGNGRESISDTPEGSRILSSHSLKYSETQHMDKTKRKRDEIEKPSEGLYCDDSDDDWDSDTEDVEPEKNATFKATIHVTGTSILIVDCSRRTYQAFIDYAVCGALYFAPLRSTYQVYCKALSNPAEENDQLPPLPLWPVWAEAYCTPYTIVPGFKTPSSPKSLYRLADMLIIPQLKAICRQQISNSIHVQNVISELQSSVFEQHEELRVDAYKFMRNTWHLYQSSEIVPFLANMSEAEAALVFNHILKNLPVSNSLLQPV</sequence>
<gene>
    <name evidence="2" type="ORF">MELLADRAFT_114660</name>
</gene>
<dbReference type="GeneID" id="18925424"/>
<evidence type="ECO:0000313" key="3">
    <source>
        <dbReference type="Proteomes" id="UP000001072"/>
    </source>
</evidence>
<dbReference type="AlphaFoldDB" id="F4SEB1"/>
<dbReference type="VEuPathDB" id="FungiDB:MELLADRAFT_114660"/>
<dbReference type="InParanoid" id="F4SEB1"/>
<dbReference type="Proteomes" id="UP000001072">
    <property type="component" value="Unassembled WGS sequence"/>
</dbReference>
<organism evidence="3">
    <name type="scientific">Melampsora larici-populina (strain 98AG31 / pathotype 3-4-7)</name>
    <name type="common">Poplar leaf rust fungus</name>
    <dbReference type="NCBI Taxonomy" id="747676"/>
    <lineage>
        <taxon>Eukaryota</taxon>
        <taxon>Fungi</taxon>
        <taxon>Dikarya</taxon>
        <taxon>Basidiomycota</taxon>
        <taxon>Pucciniomycotina</taxon>
        <taxon>Pucciniomycetes</taxon>
        <taxon>Pucciniales</taxon>
        <taxon>Melampsoraceae</taxon>
        <taxon>Melampsora</taxon>
    </lineage>
</organism>
<feature type="compositionally biased region" description="Acidic residues" evidence="1">
    <location>
        <begin position="175"/>
        <end position="189"/>
    </location>
</feature>
<dbReference type="KEGG" id="mlr:MELLADRAFT_114660"/>
<dbReference type="OrthoDB" id="6359816at2759"/>
<keyword evidence="3" id="KW-1185">Reference proteome</keyword>
<evidence type="ECO:0000256" key="1">
    <source>
        <dbReference type="SAM" id="MobiDB-lite"/>
    </source>
</evidence>
<protein>
    <recommendedName>
        <fullName evidence="4">BTB domain-containing protein</fullName>
    </recommendedName>
</protein>